<evidence type="ECO:0000259" key="1">
    <source>
        <dbReference type="Pfam" id="PF18701"/>
    </source>
</evidence>
<name>A0AAV0W990_9HEMI</name>
<dbReference type="PANTHER" id="PTHR47331:SF4">
    <property type="entry name" value="PEPTIDASE S1 DOMAIN-CONTAINING PROTEIN"/>
    <property type="match status" value="1"/>
</dbReference>
<evidence type="ECO:0000313" key="2">
    <source>
        <dbReference type="EMBL" id="CAI6352386.1"/>
    </source>
</evidence>
<dbReference type="Proteomes" id="UP001160148">
    <property type="component" value="Unassembled WGS sequence"/>
</dbReference>
<sequence length="1342" mass="151104">MDGVENMNIRRGQLKASITRFWNSLQSPNVDPVEIKARREKIEEVWIEYEQLQSVIEAQKEVDINTQNEYREIFEDLYFKSVAAAEKIITQTKGTEEREKSKSETFYEKKATPAVKLAALNVPTFNGNYHEWASYYDIFSVLVDKNPDISDIEKIFHLRASLSGEALASIQCLETTANNYAIAWKSLVQRYNNKRVLVQAHVKSIYDLEAMSGESASKLRQFTDTLSGHMRALEALGERPGDWGPLLIHLIATKIDKTTLREWESKSSHDKVPTVSEIIQFLESKFKVLEAIEVAKNISVRAQRPIETSAKKYYEKGSASKSFTSTSKLKCYVCGSEHTIYKCPTFCGLDISDRIKRATELDLCKVCLRKHDGRKCNERFCFKCAKPHNTLLHLSGVGNKSTTNEQIQVQSTTAGLNIAGRSDEESKSISAHASVILDDRILLATAIILLRDEIGNLVPGRVLLDSGSQSNLITEEMVQVLGLKKKRINHSLLGIGDSAQTVSSTVNTTIISNYNEFTLSTSYLVVKRITTNIPSRVFKGNYVIPNGVQLADPSFLKPQKIDLLIEANHFFDLMQSGRLKPIAEGPVFQETCLGWVVSGPLGLPEKSEYEHSSSAICLLTGETPETDLERIIATFWRLEEYGEKKVYTLEEKACKNDFEKNVKRNGSGRFVVHLPFKKDKPKLGNSYEIAKRRLLSLERRFQRDPKLKTEYSNFMSEYEELGHMEIIVPASYLATACLENLAEAEYENYPDACLSIVRNFYMDDYLGGAMNKSEALKLRDNLTAIMKGAGLVLRKWMSNDSDLIADVQCTSGGVRAVGDTKSTKILGLNWNSDNDVLLYTVRQIEDKLITTKRKILSEIATIFDPLGLLGPVIVNAKLIMQNLWQVKAGWDDPLPESIQNEWLKCRDGLSQLNEISIPRKIIFDGINIEFQVHGFADASLKAYGACLYLRSTDLVGKNVVNLICAKSKVAPLKVISLPRLELCAALLLARLASRVIPKLNLPIVQRRFWSDSKVTLAWISSPSTRWKTFVAHRVGEVQDLTLFSEWAHVSTLDNPADLISRGCEAKRIKENAIWWHGPKWLSEESTAWPIVESKAYTATDTNIPEAKDNTTTAETCSLTCTAKCNYPLLSERSSLSKIIRITAYCLRWRKKKLIVGPLQAFELEYANLALIRMVQLEHFGKEIKALSGSTQVATTSKLFRLRPYYDKEKLLRVGGRLKNAINLDMHQRNPIVLPSDSPYTRLLFRREHVQLLHSGPQALIASIRQRYWPLKARAKGPSVRIGTVVILRDTNLPPLQWRLGRVVKVEPGADGVIRAASVQTSSGVWKRAVRLLCPLPFEGNAI</sequence>
<organism evidence="2 3">
    <name type="scientific">Macrosiphum euphorbiae</name>
    <name type="common">potato aphid</name>
    <dbReference type="NCBI Taxonomy" id="13131"/>
    <lineage>
        <taxon>Eukaryota</taxon>
        <taxon>Metazoa</taxon>
        <taxon>Ecdysozoa</taxon>
        <taxon>Arthropoda</taxon>
        <taxon>Hexapoda</taxon>
        <taxon>Insecta</taxon>
        <taxon>Pterygota</taxon>
        <taxon>Neoptera</taxon>
        <taxon>Paraneoptera</taxon>
        <taxon>Hemiptera</taxon>
        <taxon>Sternorrhyncha</taxon>
        <taxon>Aphidomorpha</taxon>
        <taxon>Aphidoidea</taxon>
        <taxon>Aphididae</taxon>
        <taxon>Macrosiphini</taxon>
        <taxon>Macrosiphum</taxon>
    </lineage>
</organism>
<protein>
    <recommendedName>
        <fullName evidence="1">DUF5641 domain-containing protein</fullName>
    </recommendedName>
</protein>
<dbReference type="InterPro" id="IPR040676">
    <property type="entry name" value="DUF5641"/>
</dbReference>
<dbReference type="PANTHER" id="PTHR47331">
    <property type="entry name" value="PHD-TYPE DOMAIN-CONTAINING PROTEIN"/>
    <property type="match status" value="1"/>
</dbReference>
<gene>
    <name evidence="2" type="ORF">MEUPH1_LOCUS8635</name>
</gene>
<dbReference type="InterPro" id="IPR005312">
    <property type="entry name" value="DUF1759"/>
</dbReference>
<reference evidence="2 3" key="1">
    <citation type="submission" date="2023-01" db="EMBL/GenBank/DDBJ databases">
        <authorList>
            <person name="Whitehead M."/>
        </authorList>
    </citation>
    <scope>NUCLEOTIDE SEQUENCE [LARGE SCALE GENOMIC DNA]</scope>
</reference>
<accession>A0AAV0W990</accession>
<dbReference type="EMBL" id="CARXXK010000002">
    <property type="protein sequence ID" value="CAI6352386.1"/>
    <property type="molecule type" value="Genomic_DNA"/>
</dbReference>
<keyword evidence="3" id="KW-1185">Reference proteome</keyword>
<feature type="domain" description="DUF5641" evidence="1">
    <location>
        <begin position="1273"/>
        <end position="1335"/>
    </location>
</feature>
<proteinExistence type="predicted"/>
<comment type="caution">
    <text evidence="2">The sequence shown here is derived from an EMBL/GenBank/DDBJ whole genome shotgun (WGS) entry which is preliminary data.</text>
</comment>
<dbReference type="Pfam" id="PF18701">
    <property type="entry name" value="DUF5641"/>
    <property type="match status" value="1"/>
</dbReference>
<dbReference type="InterPro" id="IPR008042">
    <property type="entry name" value="Retrotrans_Pao"/>
</dbReference>
<evidence type="ECO:0000313" key="3">
    <source>
        <dbReference type="Proteomes" id="UP001160148"/>
    </source>
</evidence>
<dbReference type="Pfam" id="PF05380">
    <property type="entry name" value="Peptidase_A17"/>
    <property type="match status" value="1"/>
</dbReference>
<dbReference type="Pfam" id="PF03564">
    <property type="entry name" value="DUF1759"/>
    <property type="match status" value="1"/>
</dbReference>